<sequence>MSNNDDNLNLTKLAVETTIPDDTENENPESRFECPICLSWLRDPLLTSCGHKFCSECIYNWLKKKNSNCPVDNKPLNKEKDLFVDLFTRREISQQRTKCPNQEHGCDVELSPIEIDKHLITCQYKKNMSTKLKIYCSFKDVGCDDSFDNDKDMQKHIQENNQHHLMIMVKTLSELRTSNNSSTSKVFDSSHWDAPPKNCDNKNDNPQSQQLLKNLYERIVILEQQNRQLSINFENINKKLLTLQTSIRFNDDELSSRYCNGHYIWRLNNFNDKLKDMIAGPLNMFYSPGFYTEPNGYKLCARINISKKDSNYLSVVLHMMQSFNDDALEWPFDGVLVFTLVHPNDYDKSIREETMSQKDLEAFQKPSGDLNKRSFGYTEFVSINELNNFIRNDDCLIFTIQVKTKFNHHHQHSSHDVSNVLD</sequence>
<dbReference type="GO" id="GO:0045087">
    <property type="term" value="P:innate immune response"/>
    <property type="evidence" value="ECO:0007669"/>
    <property type="project" value="TreeGrafter"/>
</dbReference>
<dbReference type="OrthoDB" id="6499288at2759"/>
<dbReference type="Proteomes" id="UP000639338">
    <property type="component" value="Unassembled WGS sequence"/>
</dbReference>
<evidence type="ECO:0000313" key="11">
    <source>
        <dbReference type="EMBL" id="KAF7992002.1"/>
    </source>
</evidence>
<evidence type="ECO:0000259" key="10">
    <source>
        <dbReference type="PROSITE" id="PS50144"/>
    </source>
</evidence>
<protein>
    <submittedName>
        <fullName evidence="11">Uncharacterized protein</fullName>
    </submittedName>
</protein>
<evidence type="ECO:0000256" key="1">
    <source>
        <dbReference type="ARBA" id="ARBA00004496"/>
    </source>
</evidence>
<dbReference type="PANTHER" id="PTHR10131">
    <property type="entry name" value="TNF RECEPTOR ASSOCIATED FACTOR"/>
    <property type="match status" value="1"/>
</dbReference>
<dbReference type="InterPro" id="IPR008974">
    <property type="entry name" value="TRAF-like"/>
</dbReference>
<reference evidence="11 12" key="1">
    <citation type="submission" date="2020-08" db="EMBL/GenBank/DDBJ databases">
        <title>Aphidius gifuensis genome sequencing and assembly.</title>
        <authorList>
            <person name="Du Z."/>
        </authorList>
    </citation>
    <scope>NUCLEOTIDE SEQUENCE [LARGE SCALE GENOMIC DNA]</scope>
    <source>
        <strain evidence="11">YNYX2018</strain>
        <tissue evidence="11">Adults</tissue>
    </source>
</reference>
<dbReference type="SUPFAM" id="SSF49599">
    <property type="entry name" value="TRAF domain-like"/>
    <property type="match status" value="2"/>
</dbReference>
<name>A0A834XUS7_APHGI</name>
<keyword evidence="7" id="KW-0175">Coiled coil</keyword>
<dbReference type="InterPro" id="IPR049342">
    <property type="entry name" value="TRAF1-6_MATH_dom"/>
</dbReference>
<dbReference type="AlphaFoldDB" id="A0A834XUS7"/>
<dbReference type="InterPro" id="IPR002083">
    <property type="entry name" value="MATH/TRAF_dom"/>
</dbReference>
<keyword evidence="4 6" id="KW-0863">Zinc-finger</keyword>
<evidence type="ECO:0000259" key="9">
    <source>
        <dbReference type="PROSITE" id="PS50089"/>
    </source>
</evidence>
<dbReference type="SMART" id="SM00061">
    <property type="entry name" value="MATH"/>
    <property type="match status" value="1"/>
</dbReference>
<dbReference type="Pfam" id="PF21355">
    <property type="entry name" value="TRAF-mep_MATH"/>
    <property type="match status" value="1"/>
</dbReference>
<dbReference type="PANTHER" id="PTHR10131:SF152">
    <property type="entry name" value="TNF RECEPTOR-ASSOCIATED FACTOR 6"/>
    <property type="match status" value="1"/>
</dbReference>
<dbReference type="PROSITE" id="PS00518">
    <property type="entry name" value="ZF_RING_1"/>
    <property type="match status" value="1"/>
</dbReference>
<dbReference type="EMBL" id="JACMRX010000004">
    <property type="protein sequence ID" value="KAF7992002.1"/>
    <property type="molecule type" value="Genomic_DNA"/>
</dbReference>
<feature type="region of interest" description="Disordered" evidence="8">
    <location>
        <begin position="180"/>
        <end position="203"/>
    </location>
</feature>
<dbReference type="InterPro" id="IPR013083">
    <property type="entry name" value="Znf_RING/FYVE/PHD"/>
</dbReference>
<gene>
    <name evidence="11" type="ORF">HCN44_010822</name>
</gene>
<dbReference type="GO" id="GO:0005737">
    <property type="term" value="C:cytoplasm"/>
    <property type="evidence" value="ECO:0007669"/>
    <property type="project" value="UniProtKB-SubCell"/>
</dbReference>
<feature type="domain" description="MATH" evidence="10">
    <location>
        <begin position="260"/>
        <end position="402"/>
    </location>
</feature>
<evidence type="ECO:0000256" key="8">
    <source>
        <dbReference type="SAM" id="MobiDB-lite"/>
    </source>
</evidence>
<evidence type="ECO:0000256" key="3">
    <source>
        <dbReference type="ARBA" id="ARBA00022723"/>
    </source>
</evidence>
<dbReference type="GO" id="GO:0008270">
    <property type="term" value="F:zinc ion binding"/>
    <property type="evidence" value="ECO:0007669"/>
    <property type="project" value="UniProtKB-KW"/>
</dbReference>
<evidence type="ECO:0000256" key="5">
    <source>
        <dbReference type="ARBA" id="ARBA00022833"/>
    </source>
</evidence>
<organism evidence="11 12">
    <name type="scientific">Aphidius gifuensis</name>
    <name type="common">Parasitoid wasp</name>
    <dbReference type="NCBI Taxonomy" id="684658"/>
    <lineage>
        <taxon>Eukaryota</taxon>
        <taxon>Metazoa</taxon>
        <taxon>Ecdysozoa</taxon>
        <taxon>Arthropoda</taxon>
        <taxon>Hexapoda</taxon>
        <taxon>Insecta</taxon>
        <taxon>Pterygota</taxon>
        <taxon>Neoptera</taxon>
        <taxon>Endopterygota</taxon>
        <taxon>Hymenoptera</taxon>
        <taxon>Apocrita</taxon>
        <taxon>Ichneumonoidea</taxon>
        <taxon>Braconidae</taxon>
        <taxon>Aphidiinae</taxon>
        <taxon>Aphidius</taxon>
    </lineage>
</organism>
<keyword evidence="3" id="KW-0479">Metal-binding</keyword>
<dbReference type="PROSITE" id="PS50144">
    <property type="entry name" value="MATH"/>
    <property type="match status" value="1"/>
</dbReference>
<keyword evidence="2" id="KW-0963">Cytoplasm</keyword>
<dbReference type="SMART" id="SM00184">
    <property type="entry name" value="RING"/>
    <property type="match status" value="1"/>
</dbReference>
<feature type="coiled-coil region" evidence="7">
    <location>
        <begin position="212"/>
        <end position="239"/>
    </location>
</feature>
<dbReference type="GO" id="GO:0043122">
    <property type="term" value="P:regulation of canonical NF-kappaB signal transduction"/>
    <property type="evidence" value="ECO:0007669"/>
    <property type="project" value="TreeGrafter"/>
</dbReference>
<dbReference type="Gene3D" id="3.30.40.10">
    <property type="entry name" value="Zinc/RING finger domain, C3HC4 (zinc finger)"/>
    <property type="match status" value="2"/>
</dbReference>
<dbReference type="Pfam" id="PF13923">
    <property type="entry name" value="zf-C3HC4_2"/>
    <property type="match status" value="1"/>
</dbReference>
<dbReference type="SUPFAM" id="SSF57850">
    <property type="entry name" value="RING/U-box"/>
    <property type="match status" value="1"/>
</dbReference>
<feature type="domain" description="RING-type" evidence="9">
    <location>
        <begin position="34"/>
        <end position="73"/>
    </location>
</feature>
<comment type="caution">
    <text evidence="11">The sequence shown here is derived from an EMBL/GenBank/DDBJ whole genome shotgun (WGS) entry which is preliminary data.</text>
</comment>
<proteinExistence type="predicted"/>
<accession>A0A834XUS7</accession>
<dbReference type="Gene3D" id="2.60.210.10">
    <property type="entry name" value="Apoptosis, Tumor Necrosis Factor Receptor Associated Protein 2, Chain A"/>
    <property type="match status" value="1"/>
</dbReference>
<comment type="subcellular location">
    <subcellularLocation>
        <location evidence="1">Cytoplasm</location>
    </subcellularLocation>
</comment>
<evidence type="ECO:0000256" key="4">
    <source>
        <dbReference type="ARBA" id="ARBA00022771"/>
    </source>
</evidence>
<evidence type="ECO:0000313" key="12">
    <source>
        <dbReference type="Proteomes" id="UP000639338"/>
    </source>
</evidence>
<dbReference type="InterPro" id="IPR001841">
    <property type="entry name" value="Znf_RING"/>
</dbReference>
<keyword evidence="5" id="KW-0862">Zinc</keyword>
<dbReference type="GO" id="GO:0061630">
    <property type="term" value="F:ubiquitin protein ligase activity"/>
    <property type="evidence" value="ECO:0007669"/>
    <property type="project" value="TreeGrafter"/>
</dbReference>
<dbReference type="InterPro" id="IPR017907">
    <property type="entry name" value="Znf_RING_CS"/>
</dbReference>
<keyword evidence="12" id="KW-1185">Reference proteome</keyword>
<evidence type="ECO:0000256" key="2">
    <source>
        <dbReference type="ARBA" id="ARBA00022490"/>
    </source>
</evidence>
<dbReference type="GO" id="GO:0031663">
    <property type="term" value="P:lipopolysaccharide-mediated signaling pathway"/>
    <property type="evidence" value="ECO:0007669"/>
    <property type="project" value="TreeGrafter"/>
</dbReference>
<evidence type="ECO:0000256" key="6">
    <source>
        <dbReference type="PROSITE-ProRule" id="PRU00175"/>
    </source>
</evidence>
<evidence type="ECO:0000256" key="7">
    <source>
        <dbReference type="SAM" id="Coils"/>
    </source>
</evidence>
<dbReference type="PROSITE" id="PS50089">
    <property type="entry name" value="ZF_RING_2"/>
    <property type="match status" value="1"/>
</dbReference>